<dbReference type="InterPro" id="IPR011245">
    <property type="entry name" value="Butyrate_kin"/>
</dbReference>
<dbReference type="InterPro" id="IPR000890">
    <property type="entry name" value="Aliphatic_acid_kin_short-chain"/>
</dbReference>
<evidence type="ECO:0000256" key="2">
    <source>
        <dbReference type="ARBA" id="ARBA00008748"/>
    </source>
</evidence>
<dbReference type="SUPFAM" id="SSF53067">
    <property type="entry name" value="Actin-like ATPase domain"/>
    <property type="match status" value="2"/>
</dbReference>
<keyword evidence="7 9" id="KW-0067">ATP-binding</keyword>
<dbReference type="PROSITE" id="PS01076">
    <property type="entry name" value="ACETATE_KINASE_2"/>
    <property type="match status" value="1"/>
</dbReference>
<accession>A0ABW5QC79</accession>
<dbReference type="PIRSF" id="PIRSF036458">
    <property type="entry name" value="Butyrate_kin"/>
    <property type="match status" value="1"/>
</dbReference>
<dbReference type="EC" id="2.7.2.7" evidence="9"/>
<comment type="similarity">
    <text evidence="2 9 10">Belongs to the acetokinase family.</text>
</comment>
<dbReference type="PANTHER" id="PTHR21060">
    <property type="entry name" value="ACETATE KINASE"/>
    <property type="match status" value="1"/>
</dbReference>
<keyword evidence="12" id="KW-1185">Reference proteome</keyword>
<name>A0ABW5QC79_9BACI</name>
<evidence type="ECO:0000256" key="5">
    <source>
        <dbReference type="ARBA" id="ARBA00022741"/>
    </source>
</evidence>
<protein>
    <recommendedName>
        <fullName evidence="9">Probable butyrate kinase</fullName>
        <shortName evidence="9">BK</shortName>
        <ecNumber evidence="9">2.7.2.7</ecNumber>
    </recommendedName>
    <alternativeName>
        <fullName evidence="9">Branched-chain carboxylic acid kinase</fullName>
    </alternativeName>
</protein>
<evidence type="ECO:0000256" key="3">
    <source>
        <dbReference type="ARBA" id="ARBA00022490"/>
    </source>
</evidence>
<evidence type="ECO:0000256" key="6">
    <source>
        <dbReference type="ARBA" id="ARBA00022777"/>
    </source>
</evidence>
<evidence type="ECO:0000256" key="10">
    <source>
        <dbReference type="RuleBase" id="RU003835"/>
    </source>
</evidence>
<dbReference type="Pfam" id="PF00871">
    <property type="entry name" value="Acetate_kinase"/>
    <property type="match status" value="1"/>
</dbReference>
<dbReference type="InterPro" id="IPR043129">
    <property type="entry name" value="ATPase_NBD"/>
</dbReference>
<organism evidence="11 12">
    <name type="scientific">Piscibacillus salipiscarius</name>
    <dbReference type="NCBI Taxonomy" id="299480"/>
    <lineage>
        <taxon>Bacteria</taxon>
        <taxon>Bacillati</taxon>
        <taxon>Bacillota</taxon>
        <taxon>Bacilli</taxon>
        <taxon>Bacillales</taxon>
        <taxon>Bacillaceae</taxon>
        <taxon>Piscibacillus</taxon>
    </lineage>
</organism>
<evidence type="ECO:0000313" key="12">
    <source>
        <dbReference type="Proteomes" id="UP001597452"/>
    </source>
</evidence>
<evidence type="ECO:0000256" key="8">
    <source>
        <dbReference type="ARBA" id="ARBA00048596"/>
    </source>
</evidence>
<dbReference type="PRINTS" id="PR00471">
    <property type="entry name" value="ACETATEKNASE"/>
</dbReference>
<keyword evidence="6 9" id="KW-0418">Kinase</keyword>
<keyword evidence="5 9" id="KW-0547">Nucleotide-binding</keyword>
<comment type="catalytic activity">
    <reaction evidence="8 9">
        <text>butanoate + ATP = butanoyl phosphate + ADP</text>
        <dbReference type="Rhea" id="RHEA:13585"/>
        <dbReference type="ChEBI" id="CHEBI:17968"/>
        <dbReference type="ChEBI" id="CHEBI:30616"/>
        <dbReference type="ChEBI" id="CHEBI:58079"/>
        <dbReference type="ChEBI" id="CHEBI:456216"/>
        <dbReference type="EC" id="2.7.2.7"/>
    </reaction>
</comment>
<dbReference type="RefSeq" id="WP_377329578.1">
    <property type="nucleotide sequence ID" value="NZ_JBHUMZ010000041.1"/>
</dbReference>
<dbReference type="InterPro" id="IPR023865">
    <property type="entry name" value="Aliphatic_acid_kinase_CS"/>
</dbReference>
<keyword evidence="3 9" id="KW-0963">Cytoplasm</keyword>
<dbReference type="HAMAP" id="MF_00542">
    <property type="entry name" value="Butyrate_kinase"/>
    <property type="match status" value="1"/>
</dbReference>
<gene>
    <name evidence="9 11" type="primary">buk</name>
    <name evidence="11" type="ORF">ACFSW4_12125</name>
</gene>
<comment type="caution">
    <text evidence="11">The sequence shown here is derived from an EMBL/GenBank/DDBJ whole genome shotgun (WGS) entry which is preliminary data.</text>
</comment>
<evidence type="ECO:0000256" key="7">
    <source>
        <dbReference type="ARBA" id="ARBA00022840"/>
    </source>
</evidence>
<dbReference type="GO" id="GO:0047761">
    <property type="term" value="F:butyrate kinase activity"/>
    <property type="evidence" value="ECO:0007669"/>
    <property type="project" value="UniProtKB-EC"/>
</dbReference>
<keyword evidence="4 9" id="KW-0808">Transferase</keyword>
<evidence type="ECO:0000313" key="11">
    <source>
        <dbReference type="EMBL" id="MFD2639616.1"/>
    </source>
</evidence>
<dbReference type="PROSITE" id="PS01075">
    <property type="entry name" value="ACETATE_KINASE_1"/>
    <property type="match status" value="1"/>
</dbReference>
<evidence type="ECO:0000256" key="9">
    <source>
        <dbReference type="HAMAP-Rule" id="MF_00542"/>
    </source>
</evidence>
<dbReference type="Proteomes" id="UP001597452">
    <property type="component" value="Unassembled WGS sequence"/>
</dbReference>
<dbReference type="PANTHER" id="PTHR21060:SF3">
    <property type="entry name" value="BUTYRATE KINASE 2-RELATED"/>
    <property type="match status" value="1"/>
</dbReference>
<dbReference type="NCBIfam" id="TIGR02707">
    <property type="entry name" value="butyr_kinase"/>
    <property type="match status" value="1"/>
</dbReference>
<dbReference type="EMBL" id="JBHUMZ010000041">
    <property type="protein sequence ID" value="MFD2639616.1"/>
    <property type="molecule type" value="Genomic_DNA"/>
</dbReference>
<dbReference type="CDD" id="cd24011">
    <property type="entry name" value="ASKHA_NBD_BK"/>
    <property type="match status" value="1"/>
</dbReference>
<comment type="subcellular location">
    <subcellularLocation>
        <location evidence="1 9">Cytoplasm</location>
    </subcellularLocation>
</comment>
<dbReference type="NCBIfam" id="NF002834">
    <property type="entry name" value="PRK03011.1-5"/>
    <property type="match status" value="1"/>
</dbReference>
<reference evidence="12" key="1">
    <citation type="journal article" date="2019" name="Int. J. Syst. Evol. Microbiol.">
        <title>The Global Catalogue of Microorganisms (GCM) 10K type strain sequencing project: providing services to taxonomists for standard genome sequencing and annotation.</title>
        <authorList>
            <consortium name="The Broad Institute Genomics Platform"/>
            <consortium name="The Broad Institute Genome Sequencing Center for Infectious Disease"/>
            <person name="Wu L."/>
            <person name="Ma J."/>
        </authorList>
    </citation>
    <scope>NUCLEOTIDE SEQUENCE [LARGE SCALE GENOMIC DNA]</scope>
    <source>
        <strain evidence="12">TISTR 1571</strain>
    </source>
</reference>
<dbReference type="Gene3D" id="3.30.420.40">
    <property type="match status" value="2"/>
</dbReference>
<evidence type="ECO:0000256" key="1">
    <source>
        <dbReference type="ARBA" id="ARBA00004496"/>
    </source>
</evidence>
<evidence type="ECO:0000256" key="4">
    <source>
        <dbReference type="ARBA" id="ARBA00022679"/>
    </source>
</evidence>
<sequence>MQVESIRTLIINPGSTSTKIGVFESEKSVFIKTIRHQLNEFEPFERLIDQFKFRKQVILNTLDGEGFNLSKFKAICARGGLLRPIEGGTYNVSEDMVHDLKNGYNGEHASNLGGLIAFDLASDLNIPAYIVDPVVVDEMLPIAKVTGIKDIQRKSIFHALNQKSVARKVCDKLNKPYENSKLIVCHMGGGITIGVHHHGKVIDVNNGLDGDGPHSPERAGTIPAGQLVDLCFSGKYQKHQIQKMLVGQGGLVNHLGTHDAIEVEKRIKDGDEQAKLVYEAMAYQISKEIGASSAVLKGQVDAIVLTGGLAYGNQFIEKIIQNVEWIADVMVLPGENEMEALVEGALRVLTGKEQAKEYTVEKKGV</sequence>
<proteinExistence type="inferred from homology"/>